<dbReference type="Pfam" id="PF03097">
    <property type="entry name" value="BRO1"/>
    <property type="match status" value="1"/>
</dbReference>
<gene>
    <name evidence="5" type="ORF">SmJEL517_g01435</name>
</gene>
<dbReference type="OrthoDB" id="10266451at2759"/>
<evidence type="ECO:0000256" key="1">
    <source>
        <dbReference type="ARBA" id="ARBA00010997"/>
    </source>
</evidence>
<reference evidence="5 6" key="1">
    <citation type="journal article" date="2019" name="Sci. Rep.">
        <title>Comparative genomics of chytrid fungi reveal insights into the obligate biotrophic and pathogenic lifestyle of Synchytrium endobioticum.</title>
        <authorList>
            <person name="van de Vossenberg B.T.L.H."/>
            <person name="Warris S."/>
            <person name="Nguyen H.D.T."/>
            <person name="van Gent-Pelzer M.P.E."/>
            <person name="Joly D.L."/>
            <person name="van de Geest H.C."/>
            <person name="Bonants P.J.M."/>
            <person name="Smith D.S."/>
            <person name="Levesque C.A."/>
            <person name="van der Lee T.A.J."/>
        </authorList>
    </citation>
    <scope>NUCLEOTIDE SEQUENCE [LARGE SCALE GENOMIC DNA]</scope>
    <source>
        <strain evidence="5 6">JEL517</strain>
    </source>
</reference>
<feature type="compositionally biased region" description="Low complexity" evidence="3">
    <location>
        <begin position="399"/>
        <end position="413"/>
    </location>
</feature>
<evidence type="ECO:0000259" key="4">
    <source>
        <dbReference type="PROSITE" id="PS51180"/>
    </source>
</evidence>
<comment type="caution">
    <text evidence="5">The sequence shown here is derived from an EMBL/GenBank/DDBJ whole genome shotgun (WGS) entry which is preliminary data.</text>
</comment>
<proteinExistence type="inferred from homology"/>
<dbReference type="PANTHER" id="PTHR40463">
    <property type="entry name" value="PH-RESPONSE REGULATOR PROTEIN PALC"/>
    <property type="match status" value="1"/>
</dbReference>
<keyword evidence="6" id="KW-1185">Reference proteome</keyword>
<organism evidence="5 6">
    <name type="scientific">Synchytrium microbalum</name>
    <dbReference type="NCBI Taxonomy" id="1806994"/>
    <lineage>
        <taxon>Eukaryota</taxon>
        <taxon>Fungi</taxon>
        <taxon>Fungi incertae sedis</taxon>
        <taxon>Chytridiomycota</taxon>
        <taxon>Chytridiomycota incertae sedis</taxon>
        <taxon>Chytridiomycetes</taxon>
        <taxon>Synchytriales</taxon>
        <taxon>Synchytriaceae</taxon>
        <taxon>Synchytrium</taxon>
    </lineage>
</organism>
<evidence type="ECO:0000256" key="3">
    <source>
        <dbReference type="SAM" id="MobiDB-lite"/>
    </source>
</evidence>
<dbReference type="Gene3D" id="1.25.40.280">
    <property type="entry name" value="alix/aip1 like domains"/>
    <property type="match status" value="1"/>
</dbReference>
<dbReference type="STRING" id="1806994.A0A507C3R1"/>
<dbReference type="GeneID" id="42002660"/>
<feature type="domain" description="BRO1" evidence="4">
    <location>
        <begin position="1"/>
        <end position="428"/>
    </location>
</feature>
<dbReference type="Proteomes" id="UP000319731">
    <property type="component" value="Unassembled WGS sequence"/>
</dbReference>
<dbReference type="InterPro" id="IPR038499">
    <property type="entry name" value="BRO1_sf"/>
</dbReference>
<dbReference type="PANTHER" id="PTHR40463:SF1">
    <property type="entry name" value="PH-RESPONSE REGULATOR PROTEIN PALC"/>
    <property type="match status" value="1"/>
</dbReference>
<dbReference type="RefSeq" id="XP_031026483.1">
    <property type="nucleotide sequence ID" value="XM_031167363.1"/>
</dbReference>
<feature type="region of interest" description="Disordered" evidence="3">
    <location>
        <begin position="399"/>
        <end position="428"/>
    </location>
</feature>
<comment type="similarity">
    <text evidence="1">Belongs to the palC family.</text>
</comment>
<protein>
    <recommendedName>
        <fullName evidence="2">pH-response regulator protein palC</fullName>
    </recommendedName>
</protein>
<name>A0A507C3R1_9FUNG</name>
<evidence type="ECO:0000256" key="2">
    <source>
        <dbReference type="ARBA" id="ARBA00022193"/>
    </source>
</evidence>
<dbReference type="GO" id="GO:0005886">
    <property type="term" value="C:plasma membrane"/>
    <property type="evidence" value="ECO:0007669"/>
    <property type="project" value="TreeGrafter"/>
</dbReference>
<dbReference type="GO" id="GO:0071467">
    <property type="term" value="P:cellular response to pH"/>
    <property type="evidence" value="ECO:0007669"/>
    <property type="project" value="InterPro"/>
</dbReference>
<dbReference type="AlphaFoldDB" id="A0A507C3R1"/>
<dbReference type="PROSITE" id="PS51180">
    <property type="entry name" value="BRO1"/>
    <property type="match status" value="1"/>
</dbReference>
<dbReference type="SMART" id="SM01041">
    <property type="entry name" value="BRO1"/>
    <property type="match status" value="1"/>
</dbReference>
<evidence type="ECO:0000313" key="5">
    <source>
        <dbReference type="EMBL" id="TPX36170.1"/>
    </source>
</evidence>
<accession>A0A507C3R1</accession>
<sequence>MSLRIPASVPKELSPNSLTPIPSLIEPSDISRFEAKRLSLRTVIKKTPIAYADHIEAIDMYLPHLLAALNASRQKPGVIKHNAAFKWKSTLSARVRKVKKVTHPKVSGSTLWFELTYVLLNRGYALCNMATAMMEARGSNDDEFRLNQAADKLIQAAGTFTYIADEVLVHWKTPVADRPPEGDPSVVRALALMALSDGQLLAIRKARLKSMSNSTLSKLYIDCAVKYEEALALFRVRMQASSSGPLSIVKSGELDGDLVQAAQCGVAYCRAMVERCLAVDVYEKGEIGKAVALIKNALKRVQSAHQTESNNQTYLLNTLNAEQIELKLLADTYIRVNDSVSFQPVPSIASLGNIYPQPRSLLTAKIFIPPPFAFGNDVGVISYGKPNMEMEIEQLSKLSIRSDSSGSNGNSTSQKGVGGMAGTSSAYY</sequence>
<dbReference type="InterPro" id="IPR004328">
    <property type="entry name" value="BRO1_dom"/>
</dbReference>
<dbReference type="EMBL" id="QEAO01000005">
    <property type="protein sequence ID" value="TPX36170.1"/>
    <property type="molecule type" value="Genomic_DNA"/>
</dbReference>
<evidence type="ECO:0000313" key="6">
    <source>
        <dbReference type="Proteomes" id="UP000319731"/>
    </source>
</evidence>
<dbReference type="InterPro" id="IPR037505">
    <property type="entry name" value="pH-resp_palC"/>
</dbReference>